<dbReference type="PANTHER" id="PTHR33360:SF2">
    <property type="entry name" value="TRANSPOSASE FOR INSERTION SEQUENCE ELEMENT IS200"/>
    <property type="match status" value="1"/>
</dbReference>
<dbReference type="Proteomes" id="UP001595912">
    <property type="component" value="Unassembled WGS sequence"/>
</dbReference>
<sequence>MDEVRSNNNVVYRCNFHVVWCPKYRRPVITGAVDVRLKEIIREVCAERDSPIEAIETMPDHVHLLVVCDPQFGIHRLVKQIKGRSSRLLRAEFPHLKSRLPTLWTNSYFVATTGGATLEIVKHYVENQRNV</sequence>
<feature type="domain" description="Transposase IS200-like" evidence="1">
    <location>
        <begin position="11"/>
        <end position="128"/>
    </location>
</feature>
<protein>
    <submittedName>
        <fullName evidence="2">IS200/IS605 family transposase</fullName>
    </submittedName>
</protein>
<gene>
    <name evidence="2" type="primary">tnpA</name>
    <name evidence="2" type="ORF">ACFPIJ_29840</name>
</gene>
<accession>A0ABV9W058</accession>
<dbReference type="EMBL" id="JBHSIU010000041">
    <property type="protein sequence ID" value="MFC5002021.1"/>
    <property type="molecule type" value="Genomic_DNA"/>
</dbReference>
<keyword evidence="3" id="KW-1185">Reference proteome</keyword>
<dbReference type="PANTHER" id="PTHR33360">
    <property type="entry name" value="TRANSPOSASE FOR INSERTION SEQUENCE ELEMENT IS200"/>
    <property type="match status" value="1"/>
</dbReference>
<dbReference type="InterPro" id="IPR036515">
    <property type="entry name" value="Transposase_17_sf"/>
</dbReference>
<evidence type="ECO:0000313" key="2">
    <source>
        <dbReference type="EMBL" id="MFC5002021.1"/>
    </source>
</evidence>
<evidence type="ECO:0000313" key="3">
    <source>
        <dbReference type="Proteomes" id="UP001595912"/>
    </source>
</evidence>
<dbReference type="Pfam" id="PF01797">
    <property type="entry name" value="Y1_Tnp"/>
    <property type="match status" value="1"/>
</dbReference>
<dbReference type="SMART" id="SM01321">
    <property type="entry name" value="Y1_Tnp"/>
    <property type="match status" value="1"/>
</dbReference>
<name>A0ABV9W058_9ACTN</name>
<proteinExistence type="predicted"/>
<reference evidence="3" key="1">
    <citation type="journal article" date="2019" name="Int. J. Syst. Evol. Microbiol.">
        <title>The Global Catalogue of Microorganisms (GCM) 10K type strain sequencing project: providing services to taxonomists for standard genome sequencing and annotation.</title>
        <authorList>
            <consortium name="The Broad Institute Genomics Platform"/>
            <consortium name="The Broad Institute Genome Sequencing Center for Infectious Disease"/>
            <person name="Wu L."/>
            <person name="Ma J."/>
        </authorList>
    </citation>
    <scope>NUCLEOTIDE SEQUENCE [LARGE SCALE GENOMIC DNA]</scope>
    <source>
        <strain evidence="3">CGMCC 4.7152</strain>
    </source>
</reference>
<organism evidence="2 3">
    <name type="scientific">Dactylosporangium cerinum</name>
    <dbReference type="NCBI Taxonomy" id="1434730"/>
    <lineage>
        <taxon>Bacteria</taxon>
        <taxon>Bacillati</taxon>
        <taxon>Actinomycetota</taxon>
        <taxon>Actinomycetes</taxon>
        <taxon>Micromonosporales</taxon>
        <taxon>Micromonosporaceae</taxon>
        <taxon>Dactylosporangium</taxon>
    </lineage>
</organism>
<dbReference type="InterPro" id="IPR002686">
    <property type="entry name" value="Transposase_17"/>
</dbReference>
<dbReference type="RefSeq" id="WP_380119716.1">
    <property type="nucleotide sequence ID" value="NZ_JBHSIU010000041.1"/>
</dbReference>
<dbReference type="Gene3D" id="3.30.70.1290">
    <property type="entry name" value="Transposase IS200-like"/>
    <property type="match status" value="1"/>
</dbReference>
<comment type="caution">
    <text evidence="2">The sequence shown here is derived from an EMBL/GenBank/DDBJ whole genome shotgun (WGS) entry which is preliminary data.</text>
</comment>
<evidence type="ECO:0000259" key="1">
    <source>
        <dbReference type="SMART" id="SM01321"/>
    </source>
</evidence>
<dbReference type="SUPFAM" id="SSF143422">
    <property type="entry name" value="Transposase IS200-like"/>
    <property type="match status" value="1"/>
</dbReference>
<dbReference type="NCBIfam" id="NF033573">
    <property type="entry name" value="transpos_IS200"/>
    <property type="match status" value="1"/>
</dbReference>